<dbReference type="GO" id="GO:0008235">
    <property type="term" value="F:metalloexopeptidase activity"/>
    <property type="evidence" value="ECO:0007669"/>
    <property type="project" value="InterPro"/>
</dbReference>
<proteinExistence type="predicted"/>
<dbReference type="STRING" id="1028.SAMN05661096_02678"/>
<dbReference type="PANTHER" id="PTHR12147">
    <property type="entry name" value="METALLOPEPTIDASE M28 FAMILY MEMBER"/>
    <property type="match status" value="1"/>
</dbReference>
<evidence type="ECO:0000313" key="2">
    <source>
        <dbReference type="EMBL" id="SMG39715.1"/>
    </source>
</evidence>
<dbReference type="Gene3D" id="3.40.630.10">
    <property type="entry name" value="Zn peptidases"/>
    <property type="match status" value="1"/>
</dbReference>
<name>A0A1X7KEL5_9BACT</name>
<protein>
    <submittedName>
        <fullName evidence="2">Peptidase family M28</fullName>
    </submittedName>
</protein>
<gene>
    <name evidence="2" type="ORF">SAMN05661096_02678</name>
</gene>
<dbReference type="EMBL" id="FXAW01000005">
    <property type="protein sequence ID" value="SMG39715.1"/>
    <property type="molecule type" value="Genomic_DNA"/>
</dbReference>
<dbReference type="RefSeq" id="WP_085517843.1">
    <property type="nucleotide sequence ID" value="NZ_FXAW01000005.1"/>
</dbReference>
<dbReference type="Pfam" id="PF04389">
    <property type="entry name" value="Peptidase_M28"/>
    <property type="match status" value="1"/>
</dbReference>
<sequence length="483" mass="54956">MRRAIIVAILISFVIKGFGQQASVDIDRNDLKSIVRILSSDSLKGRGIDNGGHRKAGDFISQTFKNLGLITINENSYFEEFELKQKYWGQVYIHSPISKLNNFENMVFQGSDVQNEEVEKEIVFGGLGSEEELNRIDVTDRFVLIFIDNLRAGIKFKKQLAKRNAFGVILANPENDKQFEQIRLTLKDHYLAKRYALIDEKIQQDKRAAWDTIQYVNSILIPNDQIQKISGLSISQLSRLIEQKRIEEAPISKVKAKFEKVEKNITTANVGGLLQGKSNKTIVITAHYDHLGVVNNQIFSGADDNASGTAALLELAQKFSQSNDLLYNILFLATSAEEVGLLGSKYHVNNVSFESDNIICNLNLDMISRKDNKHFNNKYLYCIGSDQNENLHQLMLRADNAYKKCEFDYSLNNSQDPSGIFTRSDNYSFYKKGIPSIFFFTGLHTDYHKSTDTANKINFKRLEYRVKLISEVLELLARDGLKN</sequence>
<feature type="domain" description="Peptidase M28" evidence="1">
    <location>
        <begin position="269"/>
        <end position="469"/>
    </location>
</feature>
<dbReference type="Gene3D" id="3.50.30.30">
    <property type="match status" value="1"/>
</dbReference>
<organism evidence="2 3">
    <name type="scientific">Marivirga sericea</name>
    <dbReference type="NCBI Taxonomy" id="1028"/>
    <lineage>
        <taxon>Bacteria</taxon>
        <taxon>Pseudomonadati</taxon>
        <taxon>Bacteroidota</taxon>
        <taxon>Cytophagia</taxon>
        <taxon>Cytophagales</taxon>
        <taxon>Marivirgaceae</taxon>
        <taxon>Marivirga</taxon>
    </lineage>
</organism>
<accession>A0A1X7KEL5</accession>
<keyword evidence="3" id="KW-1185">Reference proteome</keyword>
<reference evidence="3" key="1">
    <citation type="submission" date="2017-04" db="EMBL/GenBank/DDBJ databases">
        <authorList>
            <person name="Varghese N."/>
            <person name="Submissions S."/>
        </authorList>
    </citation>
    <scope>NUCLEOTIDE SEQUENCE [LARGE SCALE GENOMIC DNA]</scope>
    <source>
        <strain evidence="3">DSM 4125</strain>
    </source>
</reference>
<dbReference type="Proteomes" id="UP000193804">
    <property type="component" value="Unassembled WGS sequence"/>
</dbReference>
<dbReference type="GO" id="GO:0006508">
    <property type="term" value="P:proteolysis"/>
    <property type="evidence" value="ECO:0007669"/>
    <property type="project" value="InterPro"/>
</dbReference>
<evidence type="ECO:0000313" key="3">
    <source>
        <dbReference type="Proteomes" id="UP000193804"/>
    </source>
</evidence>
<dbReference type="OrthoDB" id="1521787at2"/>
<dbReference type="InterPro" id="IPR007484">
    <property type="entry name" value="Peptidase_M28"/>
</dbReference>
<dbReference type="InterPro" id="IPR045175">
    <property type="entry name" value="M28_fam"/>
</dbReference>
<dbReference type="AlphaFoldDB" id="A0A1X7KEL5"/>
<dbReference type="PANTHER" id="PTHR12147:SF26">
    <property type="entry name" value="PEPTIDASE M28 DOMAIN-CONTAINING PROTEIN"/>
    <property type="match status" value="1"/>
</dbReference>
<evidence type="ECO:0000259" key="1">
    <source>
        <dbReference type="Pfam" id="PF04389"/>
    </source>
</evidence>
<dbReference type="SUPFAM" id="SSF53187">
    <property type="entry name" value="Zn-dependent exopeptidases"/>
    <property type="match status" value="1"/>
</dbReference>